<feature type="transmembrane region" description="Helical" evidence="8">
    <location>
        <begin position="41"/>
        <end position="62"/>
    </location>
</feature>
<proteinExistence type="inferred from homology"/>
<feature type="transmembrane region" description="Helical" evidence="8">
    <location>
        <begin position="119"/>
        <end position="136"/>
    </location>
</feature>
<evidence type="ECO:0000256" key="6">
    <source>
        <dbReference type="ARBA" id="ARBA00022989"/>
    </source>
</evidence>
<feature type="transmembrane region" description="Helical" evidence="8">
    <location>
        <begin position="216"/>
        <end position="236"/>
    </location>
</feature>
<feature type="transmembrane region" description="Helical" evidence="8">
    <location>
        <begin position="148"/>
        <end position="166"/>
    </location>
</feature>
<keyword evidence="4" id="KW-0309">Germination</keyword>
<dbReference type="InterPro" id="IPR004761">
    <property type="entry name" value="Spore_GerAB"/>
</dbReference>
<dbReference type="Gene3D" id="1.20.1740.10">
    <property type="entry name" value="Amino acid/polyamine transporter I"/>
    <property type="match status" value="1"/>
</dbReference>
<dbReference type="KEGG" id="cck:Ccar_04605"/>
<evidence type="ECO:0000256" key="3">
    <source>
        <dbReference type="ARBA" id="ARBA00022448"/>
    </source>
</evidence>
<name>C6PVV1_9CLOT</name>
<dbReference type="GO" id="GO:0016020">
    <property type="term" value="C:membrane"/>
    <property type="evidence" value="ECO:0007669"/>
    <property type="project" value="UniProtKB-SubCell"/>
</dbReference>
<comment type="similarity">
    <text evidence="2">Belongs to the amino acid-polyamine-organocation (APC) superfamily. Spore germination protein (SGP) (TC 2.A.3.9) family.</text>
</comment>
<sequence length="371" mass="42116">MMKQKEVINNKQFRDIIIAFMWPATINYGSGILAREVGRDMWISGIISVLTVLLFAYIVIYVGNKFPDKTMVEYSHKLLGRVFGKILGLMLTIYFFLIAASSISMYVHHLSDFLLPQTPFLVVSILHIFVICYLVWKGPEVIARTSVIAFGAAIIFYLLVLMASLAEIDINRITPIFDSGVIHVFKSSLKGDTFVGPSQMLIAMIFPMISDKEKAYGAAASGLLIGGSFFIFYFIVELMVMGPQVVALMRIASMDFVRSIQITQYLHRFESFMVALWYWSIMNQAGVMTFCSLESFNQTVGIKKRNPFIIIAFGLIMIIVTYYIGHDRVLFLKLREHIWQYISLPVDFAVPLILLLALVIKKMLLSSKDNK</sequence>
<dbReference type="STRING" id="536227.Ccar_04605"/>
<protein>
    <submittedName>
        <fullName evidence="9">Spore germination protein</fullName>
    </submittedName>
</protein>
<keyword evidence="10" id="KW-1185">Reference proteome</keyword>
<dbReference type="NCBIfam" id="TIGR00912">
    <property type="entry name" value="2A0309"/>
    <property type="match status" value="1"/>
</dbReference>
<dbReference type="EMBL" id="ACVI01000048">
    <property type="protein sequence ID" value="EET86648.1"/>
    <property type="molecule type" value="Genomic_DNA"/>
</dbReference>
<dbReference type="RefSeq" id="WP_007061803.1">
    <property type="nucleotide sequence ID" value="NZ_ACVI01000048.1"/>
</dbReference>
<feature type="transmembrane region" description="Helical" evidence="8">
    <location>
        <begin position="338"/>
        <end position="360"/>
    </location>
</feature>
<dbReference type="Proteomes" id="UP000004198">
    <property type="component" value="Unassembled WGS sequence"/>
</dbReference>
<dbReference type="Pfam" id="PF03845">
    <property type="entry name" value="Spore_permease"/>
    <property type="match status" value="1"/>
</dbReference>
<evidence type="ECO:0000313" key="9">
    <source>
        <dbReference type="EMBL" id="EET86648.1"/>
    </source>
</evidence>
<dbReference type="PANTHER" id="PTHR34975:SF2">
    <property type="entry name" value="SPORE GERMINATION PROTEIN A2"/>
    <property type="match status" value="1"/>
</dbReference>
<evidence type="ECO:0000313" key="10">
    <source>
        <dbReference type="Proteomes" id="UP000004198"/>
    </source>
</evidence>
<evidence type="ECO:0000256" key="5">
    <source>
        <dbReference type="ARBA" id="ARBA00022692"/>
    </source>
</evidence>
<reference evidence="9 10" key="1">
    <citation type="submission" date="2009-06" db="EMBL/GenBank/DDBJ databases">
        <title>The draft genome of Clostridium carboxidivorans P7.</title>
        <authorList>
            <consortium name="US DOE Joint Genome Institute (JGI-PGF)"/>
            <person name="Lucas S."/>
            <person name="Copeland A."/>
            <person name="Lapidus A."/>
            <person name="Glavina del Rio T."/>
            <person name="Tice H."/>
            <person name="Bruce D."/>
            <person name="Goodwin L."/>
            <person name="Pitluck S."/>
            <person name="Larimer F."/>
            <person name="Land M.L."/>
            <person name="Hauser L."/>
            <person name="Hemme C.L."/>
        </authorList>
    </citation>
    <scope>NUCLEOTIDE SEQUENCE [LARGE SCALE GENOMIC DNA]</scope>
    <source>
        <strain evidence="9 10">P7</strain>
    </source>
</reference>
<dbReference type="PATRIC" id="fig|536227.13.peg.975"/>
<dbReference type="eggNOG" id="COG0531">
    <property type="taxonomic scope" value="Bacteria"/>
</dbReference>
<comment type="caution">
    <text evidence="9">The sequence shown here is derived from an EMBL/GenBank/DDBJ whole genome shotgun (WGS) entry which is preliminary data.</text>
</comment>
<keyword evidence="5 8" id="KW-0812">Transmembrane</keyword>
<gene>
    <name evidence="9" type="ORF">CcarbDRAFT_2918</name>
</gene>
<dbReference type="PANTHER" id="PTHR34975">
    <property type="entry name" value="SPORE GERMINATION PROTEIN A2"/>
    <property type="match status" value="1"/>
</dbReference>
<evidence type="ECO:0000256" key="4">
    <source>
        <dbReference type="ARBA" id="ARBA00022544"/>
    </source>
</evidence>
<evidence type="ECO:0000256" key="1">
    <source>
        <dbReference type="ARBA" id="ARBA00004141"/>
    </source>
</evidence>
<dbReference type="OrthoDB" id="1675410at2"/>
<feature type="transmembrane region" description="Helical" evidence="8">
    <location>
        <begin position="193"/>
        <end position="209"/>
    </location>
</feature>
<dbReference type="AlphaFoldDB" id="C6PVV1"/>
<feature type="transmembrane region" description="Helical" evidence="8">
    <location>
        <begin position="12"/>
        <end position="29"/>
    </location>
</feature>
<dbReference type="GO" id="GO:0009847">
    <property type="term" value="P:spore germination"/>
    <property type="evidence" value="ECO:0007669"/>
    <property type="project" value="InterPro"/>
</dbReference>
<keyword evidence="6 8" id="KW-1133">Transmembrane helix</keyword>
<keyword evidence="7 8" id="KW-0472">Membrane</keyword>
<comment type="subcellular location">
    <subcellularLocation>
        <location evidence="1">Membrane</location>
        <topology evidence="1">Multi-pass membrane protein</topology>
    </subcellularLocation>
</comment>
<feature type="transmembrane region" description="Helical" evidence="8">
    <location>
        <begin position="82"/>
        <end position="107"/>
    </location>
</feature>
<organism evidence="9 10">
    <name type="scientific">Clostridium carboxidivorans P7</name>
    <dbReference type="NCBI Taxonomy" id="536227"/>
    <lineage>
        <taxon>Bacteria</taxon>
        <taxon>Bacillati</taxon>
        <taxon>Bacillota</taxon>
        <taxon>Clostridia</taxon>
        <taxon>Eubacteriales</taxon>
        <taxon>Clostridiaceae</taxon>
        <taxon>Clostridium</taxon>
    </lineage>
</organism>
<keyword evidence="3" id="KW-0813">Transport</keyword>
<feature type="transmembrane region" description="Helical" evidence="8">
    <location>
        <begin position="276"/>
        <end position="296"/>
    </location>
</feature>
<evidence type="ECO:0000256" key="2">
    <source>
        <dbReference type="ARBA" id="ARBA00007998"/>
    </source>
</evidence>
<evidence type="ECO:0000256" key="7">
    <source>
        <dbReference type="ARBA" id="ARBA00023136"/>
    </source>
</evidence>
<evidence type="ECO:0000256" key="8">
    <source>
        <dbReference type="SAM" id="Phobius"/>
    </source>
</evidence>
<accession>C6PVV1</accession>
<feature type="transmembrane region" description="Helical" evidence="8">
    <location>
        <begin position="308"/>
        <end position="326"/>
    </location>
</feature>